<evidence type="ECO:0000313" key="8">
    <source>
        <dbReference type="Proteomes" id="UP001595593"/>
    </source>
</evidence>
<keyword evidence="4 6" id="KW-1133">Transmembrane helix</keyword>
<protein>
    <submittedName>
        <fullName evidence="7">LysE family translocator</fullName>
    </submittedName>
</protein>
<dbReference type="EMBL" id="JBHRTN010000029">
    <property type="protein sequence ID" value="MFC3127535.1"/>
    <property type="molecule type" value="Genomic_DNA"/>
</dbReference>
<accession>A0ABV7G7T9</accession>
<evidence type="ECO:0000256" key="4">
    <source>
        <dbReference type="ARBA" id="ARBA00022989"/>
    </source>
</evidence>
<keyword evidence="3 6" id="KW-0812">Transmembrane</keyword>
<feature type="transmembrane region" description="Helical" evidence="6">
    <location>
        <begin position="65"/>
        <end position="86"/>
    </location>
</feature>
<feature type="transmembrane region" description="Helical" evidence="6">
    <location>
        <begin position="38"/>
        <end position="59"/>
    </location>
</feature>
<reference evidence="8" key="1">
    <citation type="journal article" date="2019" name="Int. J. Syst. Evol. Microbiol.">
        <title>The Global Catalogue of Microorganisms (GCM) 10K type strain sequencing project: providing services to taxonomists for standard genome sequencing and annotation.</title>
        <authorList>
            <consortium name="The Broad Institute Genomics Platform"/>
            <consortium name="The Broad Institute Genome Sequencing Center for Infectious Disease"/>
            <person name="Wu L."/>
            <person name="Ma J."/>
        </authorList>
    </citation>
    <scope>NUCLEOTIDE SEQUENCE [LARGE SCALE GENOMIC DNA]</scope>
    <source>
        <strain evidence="8">KCTC 52094</strain>
    </source>
</reference>
<sequence>MQDPILFLLTVLAILGTPGPTNTLLATSGAASGWRRSLRLLPAEAAGYFISILFLGLVLGPVVAASPLISITLRVAVGAYLILLALRLWRQGSVLHGEAVAIRPRQVFVTTLLNPKALIFALGVVPFGSPHSWAYMAGFMGVLVVVGMSWIMAGAGLGQVAARASSGPRIIPRIGAAAIGTFAALILASPFMS</sequence>
<feature type="transmembrane region" description="Helical" evidence="6">
    <location>
        <begin position="107"/>
        <end position="127"/>
    </location>
</feature>
<feature type="transmembrane region" description="Helical" evidence="6">
    <location>
        <begin position="170"/>
        <end position="192"/>
    </location>
</feature>
<dbReference type="PANTHER" id="PTHR30086:SF20">
    <property type="entry name" value="ARGININE EXPORTER PROTEIN ARGO-RELATED"/>
    <property type="match status" value="1"/>
</dbReference>
<evidence type="ECO:0000256" key="5">
    <source>
        <dbReference type="ARBA" id="ARBA00023136"/>
    </source>
</evidence>
<keyword evidence="2" id="KW-1003">Cell membrane</keyword>
<dbReference type="InterPro" id="IPR001123">
    <property type="entry name" value="LeuE-type"/>
</dbReference>
<dbReference type="Pfam" id="PF01810">
    <property type="entry name" value="LysE"/>
    <property type="match status" value="1"/>
</dbReference>
<keyword evidence="8" id="KW-1185">Reference proteome</keyword>
<evidence type="ECO:0000256" key="6">
    <source>
        <dbReference type="SAM" id="Phobius"/>
    </source>
</evidence>
<dbReference type="PANTHER" id="PTHR30086">
    <property type="entry name" value="ARGININE EXPORTER PROTEIN ARGO"/>
    <property type="match status" value="1"/>
</dbReference>
<organism evidence="7 8">
    <name type="scientific">Teichococcus globiformis</name>
    <dbReference type="NCBI Taxonomy" id="2307229"/>
    <lineage>
        <taxon>Bacteria</taxon>
        <taxon>Pseudomonadati</taxon>
        <taxon>Pseudomonadota</taxon>
        <taxon>Alphaproteobacteria</taxon>
        <taxon>Acetobacterales</taxon>
        <taxon>Roseomonadaceae</taxon>
        <taxon>Roseomonas</taxon>
    </lineage>
</organism>
<gene>
    <name evidence="7" type="ORF">ACFOD4_20930</name>
</gene>
<feature type="transmembrane region" description="Helical" evidence="6">
    <location>
        <begin position="6"/>
        <end position="26"/>
    </location>
</feature>
<dbReference type="RefSeq" id="WP_379599632.1">
    <property type="nucleotide sequence ID" value="NZ_JBHRTN010000029.1"/>
</dbReference>
<dbReference type="Proteomes" id="UP001595593">
    <property type="component" value="Unassembled WGS sequence"/>
</dbReference>
<evidence type="ECO:0000256" key="1">
    <source>
        <dbReference type="ARBA" id="ARBA00004651"/>
    </source>
</evidence>
<proteinExistence type="predicted"/>
<keyword evidence="5 6" id="KW-0472">Membrane</keyword>
<comment type="caution">
    <text evidence="7">The sequence shown here is derived from an EMBL/GenBank/DDBJ whole genome shotgun (WGS) entry which is preliminary data.</text>
</comment>
<evidence type="ECO:0000313" key="7">
    <source>
        <dbReference type="EMBL" id="MFC3127535.1"/>
    </source>
</evidence>
<comment type="subcellular location">
    <subcellularLocation>
        <location evidence="1">Cell membrane</location>
        <topology evidence="1">Multi-pass membrane protein</topology>
    </subcellularLocation>
</comment>
<feature type="transmembrane region" description="Helical" evidence="6">
    <location>
        <begin position="133"/>
        <end position="158"/>
    </location>
</feature>
<evidence type="ECO:0000256" key="3">
    <source>
        <dbReference type="ARBA" id="ARBA00022692"/>
    </source>
</evidence>
<name>A0ABV7G7T9_9PROT</name>
<evidence type="ECO:0000256" key="2">
    <source>
        <dbReference type="ARBA" id="ARBA00022475"/>
    </source>
</evidence>